<evidence type="ECO:0000313" key="1">
    <source>
        <dbReference type="EMBL" id="KKW35450.1"/>
    </source>
</evidence>
<protein>
    <submittedName>
        <fullName evidence="1">Uncharacterized protein</fullName>
    </submittedName>
</protein>
<dbReference type="EMBL" id="LCRM01000041">
    <property type="protein sequence ID" value="KKW35450.1"/>
    <property type="molecule type" value="Genomic_DNA"/>
</dbReference>
<reference evidence="1 2" key="1">
    <citation type="journal article" date="2015" name="Nature">
        <title>rRNA introns, odd ribosomes, and small enigmatic genomes across a large radiation of phyla.</title>
        <authorList>
            <person name="Brown C.T."/>
            <person name="Hug L.A."/>
            <person name="Thomas B.C."/>
            <person name="Sharon I."/>
            <person name="Castelle C.J."/>
            <person name="Singh A."/>
            <person name="Wilkins M.J."/>
            <person name="Williams K.H."/>
            <person name="Banfield J.F."/>
        </authorList>
    </citation>
    <scope>NUCLEOTIDE SEQUENCE [LARGE SCALE GENOMIC DNA]</scope>
</reference>
<proteinExistence type="predicted"/>
<evidence type="ECO:0000313" key="2">
    <source>
        <dbReference type="Proteomes" id="UP000034290"/>
    </source>
</evidence>
<accession>A0A0G1XWY1</accession>
<organism evidence="1 2">
    <name type="scientific">Candidatus Giovannonibacteria bacterium GW2011_GWA2_53_7</name>
    <dbReference type="NCBI Taxonomy" id="1618650"/>
    <lineage>
        <taxon>Bacteria</taxon>
        <taxon>Candidatus Giovannoniibacteriota</taxon>
    </lineage>
</organism>
<dbReference type="AlphaFoldDB" id="A0A0G1XWY1"/>
<sequence>MKYLSSFKKISRAKQLGLFLAGTVLAWTLGLPAFLGTASAAGLTDISDTITDSAPSYTANHVIDYTSSSTVTAGQTIKIQFDPAGDSFDLSAVVAADISATGMTVVPAIGNCDVLTDEVYPTIDSSAPDESVTLTVCAGDTVIAGVKQVTIGNNHAINPASPGSYVIRIAGTQADSADTRVAIVNTVTVTASVDTSLTFSNSEHLRSVLQRLQHRTLRLLQMPQMVSL</sequence>
<dbReference type="Proteomes" id="UP000034290">
    <property type="component" value="Unassembled WGS sequence"/>
</dbReference>
<gene>
    <name evidence="1" type="ORF">UY81_C0041G0006</name>
</gene>
<name>A0A0G1XWY1_9BACT</name>
<comment type="caution">
    <text evidence="1">The sequence shown here is derived from an EMBL/GenBank/DDBJ whole genome shotgun (WGS) entry which is preliminary data.</text>
</comment>